<name>G6XHI8_9PROT</name>
<organism evidence="2 3">
    <name type="scientific">Gluconobacter morbifer G707</name>
    <dbReference type="NCBI Taxonomy" id="1088869"/>
    <lineage>
        <taxon>Bacteria</taxon>
        <taxon>Pseudomonadati</taxon>
        <taxon>Pseudomonadota</taxon>
        <taxon>Alphaproteobacteria</taxon>
        <taxon>Acetobacterales</taxon>
        <taxon>Acetobacteraceae</taxon>
        <taxon>Gluconobacter</taxon>
    </lineage>
</organism>
<accession>G6XHI8</accession>
<comment type="caution">
    <text evidence="2">The sequence shown here is derived from an EMBL/GenBank/DDBJ whole genome shotgun (WGS) entry which is preliminary data.</text>
</comment>
<keyword evidence="3" id="KW-1185">Reference proteome</keyword>
<evidence type="ECO:0000313" key="3">
    <source>
        <dbReference type="Proteomes" id="UP000004949"/>
    </source>
</evidence>
<dbReference type="AlphaFoldDB" id="G6XHI8"/>
<sequence>MIHNEAGGFHKPASFLGVTLRIGDIVGSTMSAGQIGQKDLDTPGVLSADIPSASRKGGKQCSVCPDGSPTSREARTRCPYLQ</sequence>
<evidence type="ECO:0000256" key="1">
    <source>
        <dbReference type="SAM" id="MobiDB-lite"/>
    </source>
</evidence>
<protein>
    <submittedName>
        <fullName evidence="2">Uncharacterized protein</fullName>
    </submittedName>
</protein>
<reference evidence="2 3" key="1">
    <citation type="submission" date="2011-10" db="EMBL/GenBank/DDBJ databases">
        <title>Genome sequence of Gluconobacter morbifer G707, isolated from Drosophila gut.</title>
        <authorList>
            <person name="Lee W.-J."/>
            <person name="Kim E.-K."/>
        </authorList>
    </citation>
    <scope>NUCLEOTIDE SEQUENCE [LARGE SCALE GENOMIC DNA]</scope>
    <source>
        <strain evidence="2 3">G707</strain>
    </source>
</reference>
<dbReference type="Proteomes" id="UP000004949">
    <property type="component" value="Unassembled WGS sequence"/>
</dbReference>
<proteinExistence type="predicted"/>
<feature type="region of interest" description="Disordered" evidence="1">
    <location>
        <begin position="34"/>
        <end position="82"/>
    </location>
</feature>
<gene>
    <name evidence="2" type="ORF">GMO_09540</name>
</gene>
<dbReference type="EMBL" id="AGQV01000001">
    <property type="protein sequence ID" value="EHH69645.1"/>
    <property type="molecule type" value="Genomic_DNA"/>
</dbReference>
<dbReference type="STRING" id="1088869.GMO_09540"/>
<evidence type="ECO:0000313" key="2">
    <source>
        <dbReference type="EMBL" id="EHH69645.1"/>
    </source>
</evidence>